<evidence type="ECO:0000256" key="8">
    <source>
        <dbReference type="ARBA" id="ARBA00022990"/>
    </source>
</evidence>
<comment type="catalytic activity">
    <reaction evidence="14">
        <text>decanoyl-CoA + H2O = decanoate + CoA + H(+)</text>
        <dbReference type="Rhea" id="RHEA:40059"/>
        <dbReference type="ChEBI" id="CHEBI:15377"/>
        <dbReference type="ChEBI" id="CHEBI:15378"/>
        <dbReference type="ChEBI" id="CHEBI:27689"/>
        <dbReference type="ChEBI" id="CHEBI:57287"/>
        <dbReference type="ChEBI" id="CHEBI:61430"/>
    </reaction>
    <physiologicalReaction direction="left-to-right" evidence="14">
        <dbReference type="Rhea" id="RHEA:40060"/>
    </physiologicalReaction>
</comment>
<dbReference type="FunCoup" id="A0A1W4XK36">
    <property type="interactions" value="986"/>
</dbReference>
<evidence type="ECO:0000256" key="6">
    <source>
        <dbReference type="ARBA" id="ARBA00022490"/>
    </source>
</evidence>
<sequence length="145" mass="15799">MTFRKVTLEGINKYLKSSKGFEKSLEKVTVLTIGDGHCLSELKVDEDHVNPFGTLHGGMTSTLVDSLSTYGLMSHPKIGSIVTVSLDLNIRFLKAAKIGDTIIIDSKTTKAGKTIAFCNVDISNKSSKEIVAQASHIKFIMRPDN</sequence>
<name>A0A1W4XK36_AGRPL</name>
<dbReference type="RefSeq" id="XP_018332823.1">
    <property type="nucleotide sequence ID" value="XM_018477321.2"/>
</dbReference>
<evidence type="ECO:0000256" key="18">
    <source>
        <dbReference type="ARBA" id="ARBA00058205"/>
    </source>
</evidence>
<dbReference type="InterPro" id="IPR006683">
    <property type="entry name" value="Thioestr_dom"/>
</dbReference>
<dbReference type="SUPFAM" id="SSF54637">
    <property type="entry name" value="Thioesterase/thiol ester dehydrase-isomerase"/>
    <property type="match status" value="1"/>
</dbReference>
<evidence type="ECO:0000256" key="11">
    <source>
        <dbReference type="ARBA" id="ARBA00023212"/>
    </source>
</evidence>
<evidence type="ECO:0000256" key="1">
    <source>
        <dbReference type="ARBA" id="ARBA00004123"/>
    </source>
</evidence>
<dbReference type="GO" id="GO:0005634">
    <property type="term" value="C:nucleus"/>
    <property type="evidence" value="ECO:0007669"/>
    <property type="project" value="UniProtKB-SubCell"/>
</dbReference>
<keyword evidence="25" id="KW-1185">Reference proteome</keyword>
<evidence type="ECO:0000256" key="5">
    <source>
        <dbReference type="ARBA" id="ARBA00008324"/>
    </source>
</evidence>
<reference evidence="26" key="1">
    <citation type="submission" date="2025-08" db="UniProtKB">
        <authorList>
            <consortium name="RefSeq"/>
        </authorList>
    </citation>
    <scope>IDENTIFICATION</scope>
    <source>
        <tissue evidence="26">Entire body</tissue>
    </source>
</reference>
<dbReference type="InterPro" id="IPR029069">
    <property type="entry name" value="HotDog_dom_sf"/>
</dbReference>
<evidence type="ECO:0000256" key="16">
    <source>
        <dbReference type="ARBA" id="ARBA00050199"/>
    </source>
</evidence>
<dbReference type="Gene3D" id="3.10.129.10">
    <property type="entry name" value="Hotdog Thioesterase"/>
    <property type="match status" value="1"/>
</dbReference>
<evidence type="ECO:0000256" key="12">
    <source>
        <dbReference type="ARBA" id="ARBA00023242"/>
    </source>
</evidence>
<evidence type="ECO:0000256" key="4">
    <source>
        <dbReference type="ARBA" id="ARBA00004514"/>
    </source>
</evidence>
<dbReference type="NCBIfam" id="TIGR00369">
    <property type="entry name" value="unchar_dom_1"/>
    <property type="match status" value="1"/>
</dbReference>
<organism evidence="25 26">
    <name type="scientific">Agrilus planipennis</name>
    <name type="common">Emerald ash borer</name>
    <name type="synonym">Agrilus marcopoli</name>
    <dbReference type="NCBI Taxonomy" id="224129"/>
    <lineage>
        <taxon>Eukaryota</taxon>
        <taxon>Metazoa</taxon>
        <taxon>Ecdysozoa</taxon>
        <taxon>Arthropoda</taxon>
        <taxon>Hexapoda</taxon>
        <taxon>Insecta</taxon>
        <taxon>Pterygota</taxon>
        <taxon>Neoptera</taxon>
        <taxon>Endopterygota</taxon>
        <taxon>Coleoptera</taxon>
        <taxon>Polyphaga</taxon>
        <taxon>Elateriformia</taxon>
        <taxon>Buprestoidea</taxon>
        <taxon>Buprestidae</taxon>
        <taxon>Agrilinae</taxon>
        <taxon>Agrilus</taxon>
    </lineage>
</organism>
<proteinExistence type="inferred from homology"/>
<gene>
    <name evidence="26" type="primary">LOC108742230</name>
</gene>
<evidence type="ECO:0000256" key="22">
    <source>
        <dbReference type="ARBA" id="ARBA00081533"/>
    </source>
</evidence>
<keyword evidence="12" id="KW-0539">Nucleus</keyword>
<evidence type="ECO:0000256" key="17">
    <source>
        <dbReference type="ARBA" id="ARBA00052976"/>
    </source>
</evidence>
<comment type="catalytic activity">
    <reaction evidence="17">
        <text>a fatty acyl-CoA + H2O = a fatty acid + CoA + H(+)</text>
        <dbReference type="Rhea" id="RHEA:16781"/>
        <dbReference type="ChEBI" id="CHEBI:15377"/>
        <dbReference type="ChEBI" id="CHEBI:15378"/>
        <dbReference type="ChEBI" id="CHEBI:28868"/>
        <dbReference type="ChEBI" id="CHEBI:57287"/>
        <dbReference type="ChEBI" id="CHEBI:77636"/>
    </reaction>
    <physiologicalReaction direction="left-to-right" evidence="17">
        <dbReference type="Rhea" id="RHEA:16782"/>
    </physiologicalReaction>
</comment>
<dbReference type="CDD" id="cd03443">
    <property type="entry name" value="PaaI_thioesterase"/>
    <property type="match status" value="1"/>
</dbReference>
<dbReference type="GO" id="GO:0047617">
    <property type="term" value="F:fatty acyl-CoA hydrolase activity"/>
    <property type="evidence" value="ECO:0007669"/>
    <property type="project" value="InterPro"/>
</dbReference>
<evidence type="ECO:0000256" key="20">
    <source>
        <dbReference type="ARBA" id="ARBA00067273"/>
    </source>
</evidence>
<dbReference type="AlphaFoldDB" id="A0A1W4XK36"/>
<keyword evidence="7" id="KW-0378">Hydrolase</keyword>
<dbReference type="InterPro" id="IPR039298">
    <property type="entry name" value="ACOT13"/>
</dbReference>
<comment type="function">
    <text evidence="18">Catalyzes the hydrolysis of acyl-CoAs into free fatty acids and coenzyme A (CoASH), regulating their respective intracellular levels. Has acyl-CoA thioesterase activity towards medium (C12) and long-chain (C18) fatty acyl-CoA substrates. Can also hydrolyze 3-hydroxyphenylacetyl-CoA and 3,4-dihydroxyphenylacetyl-CoA (in vitro). May play a role in controlling adaptive thermogenesis.</text>
</comment>
<comment type="catalytic activity">
    <reaction evidence="13">
        <text>octanoyl-CoA + H2O = octanoate + CoA + H(+)</text>
        <dbReference type="Rhea" id="RHEA:30143"/>
        <dbReference type="ChEBI" id="CHEBI:15377"/>
        <dbReference type="ChEBI" id="CHEBI:15378"/>
        <dbReference type="ChEBI" id="CHEBI:25646"/>
        <dbReference type="ChEBI" id="CHEBI:57287"/>
        <dbReference type="ChEBI" id="CHEBI:57386"/>
    </reaction>
    <physiologicalReaction direction="left-to-right" evidence="13">
        <dbReference type="Rhea" id="RHEA:30144"/>
    </physiologicalReaction>
</comment>
<evidence type="ECO:0000256" key="14">
    <source>
        <dbReference type="ARBA" id="ARBA00047969"/>
    </source>
</evidence>
<dbReference type="Proteomes" id="UP000192223">
    <property type="component" value="Unplaced"/>
</dbReference>
<evidence type="ECO:0000256" key="3">
    <source>
        <dbReference type="ARBA" id="ARBA00004186"/>
    </source>
</evidence>
<dbReference type="InParanoid" id="A0A1W4XK36"/>
<evidence type="ECO:0000256" key="10">
    <source>
        <dbReference type="ARBA" id="ARBA00023128"/>
    </source>
</evidence>
<dbReference type="PANTHER" id="PTHR21660">
    <property type="entry name" value="THIOESTERASE SUPERFAMILY MEMBER-RELATED"/>
    <property type="match status" value="1"/>
</dbReference>
<evidence type="ECO:0000256" key="13">
    <source>
        <dbReference type="ARBA" id="ARBA00047588"/>
    </source>
</evidence>
<dbReference type="Pfam" id="PF03061">
    <property type="entry name" value="4HBT"/>
    <property type="match status" value="1"/>
</dbReference>
<keyword evidence="11" id="KW-0206">Cytoskeleton</keyword>
<evidence type="ECO:0000256" key="21">
    <source>
        <dbReference type="ARBA" id="ARBA00075657"/>
    </source>
</evidence>
<dbReference type="OrthoDB" id="46529at2759"/>
<accession>A0A1W4XK36</accession>
<dbReference type="PANTHER" id="PTHR21660:SF1">
    <property type="entry name" value="ACYL-COENZYME A THIOESTERASE 13"/>
    <property type="match status" value="1"/>
</dbReference>
<protein>
    <recommendedName>
        <fullName evidence="20">Acyl-coenzyme A thioesterase 13</fullName>
    </recommendedName>
    <alternativeName>
        <fullName evidence="22">Hotdog-fold thioesterase superfamily member 2</fullName>
    </alternativeName>
    <alternativeName>
        <fullName evidence="21">Palmitoyl-CoA hydrolase</fullName>
    </alternativeName>
    <alternativeName>
        <fullName evidence="23">Thioesterase superfamily member 2</fullName>
    </alternativeName>
</protein>
<dbReference type="STRING" id="224129.A0A1W4XK36"/>
<evidence type="ECO:0000313" key="26">
    <source>
        <dbReference type="RefSeq" id="XP_018332823.1"/>
    </source>
</evidence>
<dbReference type="FunFam" id="3.10.129.10:FF:000021">
    <property type="entry name" value="Acyl-coenzyme A thioesterase 13"/>
    <property type="match status" value="1"/>
</dbReference>
<comment type="similarity">
    <text evidence="5">Belongs to the thioesterase PaaI family.</text>
</comment>
<comment type="subunit">
    <text evidence="19">Homotetramer. Interacts with PCTP.</text>
</comment>
<keyword evidence="9" id="KW-0443">Lipid metabolism</keyword>
<dbReference type="GO" id="GO:0005819">
    <property type="term" value="C:spindle"/>
    <property type="evidence" value="ECO:0007669"/>
    <property type="project" value="UniProtKB-SubCell"/>
</dbReference>
<evidence type="ECO:0000256" key="19">
    <source>
        <dbReference type="ARBA" id="ARBA00064709"/>
    </source>
</evidence>
<dbReference type="GeneID" id="108742230"/>
<evidence type="ECO:0000256" key="9">
    <source>
        <dbReference type="ARBA" id="ARBA00023098"/>
    </source>
</evidence>
<keyword evidence="10" id="KW-0496">Mitochondrion</keyword>
<dbReference type="KEGG" id="apln:108742230"/>
<evidence type="ECO:0000256" key="15">
    <source>
        <dbReference type="ARBA" id="ARBA00048074"/>
    </source>
</evidence>
<keyword evidence="6" id="KW-0963">Cytoplasm</keyword>
<dbReference type="GO" id="GO:0005739">
    <property type="term" value="C:mitochondrion"/>
    <property type="evidence" value="ECO:0007669"/>
    <property type="project" value="UniProtKB-SubCell"/>
</dbReference>
<evidence type="ECO:0000259" key="24">
    <source>
        <dbReference type="Pfam" id="PF03061"/>
    </source>
</evidence>
<feature type="domain" description="Thioesterase" evidence="24">
    <location>
        <begin position="52"/>
        <end position="129"/>
    </location>
</feature>
<keyword evidence="8" id="KW-0007">Acetylation</keyword>
<evidence type="ECO:0000256" key="7">
    <source>
        <dbReference type="ARBA" id="ARBA00022801"/>
    </source>
</evidence>
<dbReference type="GO" id="GO:0006629">
    <property type="term" value="P:lipid metabolic process"/>
    <property type="evidence" value="ECO:0007669"/>
    <property type="project" value="UniProtKB-KW"/>
</dbReference>
<dbReference type="InterPro" id="IPR003736">
    <property type="entry name" value="PAAI_dom"/>
</dbReference>
<evidence type="ECO:0000313" key="25">
    <source>
        <dbReference type="Proteomes" id="UP000192223"/>
    </source>
</evidence>
<comment type="subcellular location">
    <subcellularLocation>
        <location evidence="3">Cytoplasm</location>
        <location evidence="3">Cytoskeleton</location>
        <location evidence="3">Spindle</location>
    </subcellularLocation>
    <subcellularLocation>
        <location evidence="4">Cytoplasm</location>
        <location evidence="4">Cytosol</location>
    </subcellularLocation>
    <subcellularLocation>
        <location evidence="2">Mitochondrion</location>
    </subcellularLocation>
    <subcellularLocation>
        <location evidence="1">Nucleus</location>
    </subcellularLocation>
</comment>
<evidence type="ECO:0000256" key="23">
    <source>
        <dbReference type="ARBA" id="ARBA00083956"/>
    </source>
</evidence>
<comment type="catalytic activity">
    <reaction evidence="15">
        <text>dodecanoyl-CoA + H2O = dodecanoate + CoA + H(+)</text>
        <dbReference type="Rhea" id="RHEA:30135"/>
        <dbReference type="ChEBI" id="CHEBI:15377"/>
        <dbReference type="ChEBI" id="CHEBI:15378"/>
        <dbReference type="ChEBI" id="CHEBI:18262"/>
        <dbReference type="ChEBI" id="CHEBI:57287"/>
        <dbReference type="ChEBI" id="CHEBI:57375"/>
    </reaction>
    <physiologicalReaction direction="left-to-right" evidence="15">
        <dbReference type="Rhea" id="RHEA:30136"/>
    </physiologicalReaction>
</comment>
<comment type="catalytic activity">
    <reaction evidence="16">
        <text>hexanoyl-CoA + H2O = hexanoate + CoA + H(+)</text>
        <dbReference type="Rhea" id="RHEA:40115"/>
        <dbReference type="ChEBI" id="CHEBI:15377"/>
        <dbReference type="ChEBI" id="CHEBI:15378"/>
        <dbReference type="ChEBI" id="CHEBI:17120"/>
        <dbReference type="ChEBI" id="CHEBI:57287"/>
        <dbReference type="ChEBI" id="CHEBI:62620"/>
    </reaction>
    <physiologicalReaction direction="left-to-right" evidence="16">
        <dbReference type="Rhea" id="RHEA:40116"/>
    </physiologicalReaction>
</comment>
<dbReference type="GO" id="GO:0005829">
    <property type="term" value="C:cytosol"/>
    <property type="evidence" value="ECO:0007669"/>
    <property type="project" value="UniProtKB-SubCell"/>
</dbReference>
<evidence type="ECO:0000256" key="2">
    <source>
        <dbReference type="ARBA" id="ARBA00004173"/>
    </source>
</evidence>